<reference evidence="4" key="1">
    <citation type="submission" date="2018-05" db="EMBL/GenBank/DDBJ databases">
        <authorList>
            <person name="Nie L."/>
        </authorList>
    </citation>
    <scope>NUCLEOTIDE SEQUENCE [LARGE SCALE GENOMIC DNA]</scope>
    <source>
        <strain evidence="4">NL</strain>
    </source>
</reference>
<dbReference type="NCBIfam" id="NF038123">
    <property type="entry name" value="NF038123_dom"/>
    <property type="match status" value="1"/>
</dbReference>
<dbReference type="OrthoDB" id="8478811at2"/>
<dbReference type="Proteomes" id="UP000248553">
    <property type="component" value="Unassembled WGS sequence"/>
</dbReference>
<name>A0A328BPY0_9BACT</name>
<protein>
    <recommendedName>
        <fullName evidence="2">Spondin domain-containing protein</fullName>
    </recommendedName>
</protein>
<accession>A0A328BPY0</accession>
<dbReference type="Gene3D" id="2.60.40.2130">
    <property type="entry name" value="F-spondin domain"/>
    <property type="match status" value="1"/>
</dbReference>
<dbReference type="EMBL" id="QHKM01000002">
    <property type="protein sequence ID" value="RAK68056.1"/>
    <property type="molecule type" value="Genomic_DNA"/>
</dbReference>
<keyword evidence="4" id="KW-1185">Reference proteome</keyword>
<dbReference type="InterPro" id="IPR051418">
    <property type="entry name" value="Spondin/Thrombospondin_T1"/>
</dbReference>
<dbReference type="GO" id="GO:0007155">
    <property type="term" value="P:cell adhesion"/>
    <property type="evidence" value="ECO:0007669"/>
    <property type="project" value="TreeGrafter"/>
</dbReference>
<organism evidence="3 4">
    <name type="scientific">Hymenobacter edaphi</name>
    <dbReference type="NCBI Taxonomy" id="2211146"/>
    <lineage>
        <taxon>Bacteria</taxon>
        <taxon>Pseudomonadati</taxon>
        <taxon>Bacteroidota</taxon>
        <taxon>Cytophagia</taxon>
        <taxon>Cytophagales</taxon>
        <taxon>Hymenobacteraceae</taxon>
        <taxon>Hymenobacter</taxon>
    </lineage>
</organism>
<evidence type="ECO:0000256" key="1">
    <source>
        <dbReference type="SAM" id="MobiDB-lite"/>
    </source>
</evidence>
<feature type="domain" description="Spondin" evidence="2">
    <location>
        <begin position="18"/>
        <end position="218"/>
    </location>
</feature>
<dbReference type="InterPro" id="IPR009465">
    <property type="entry name" value="Spondin_N"/>
</dbReference>
<evidence type="ECO:0000259" key="2">
    <source>
        <dbReference type="PROSITE" id="PS51020"/>
    </source>
</evidence>
<comment type="caution">
    <text evidence="3">The sequence shown here is derived from an EMBL/GenBank/DDBJ whole genome shotgun (WGS) entry which is preliminary data.</text>
</comment>
<dbReference type="GO" id="GO:0031012">
    <property type="term" value="C:extracellular matrix"/>
    <property type="evidence" value="ECO:0007669"/>
    <property type="project" value="TreeGrafter"/>
</dbReference>
<feature type="region of interest" description="Disordered" evidence="1">
    <location>
        <begin position="186"/>
        <end position="213"/>
    </location>
</feature>
<dbReference type="InterPro" id="IPR038678">
    <property type="entry name" value="Spondin_N_sf"/>
</dbReference>
<dbReference type="PANTHER" id="PTHR11311:SF15">
    <property type="entry name" value="SPONDIN-2"/>
    <property type="match status" value="1"/>
</dbReference>
<gene>
    <name evidence="3" type="ORF">DLM85_08420</name>
</gene>
<evidence type="ECO:0000313" key="4">
    <source>
        <dbReference type="Proteomes" id="UP000248553"/>
    </source>
</evidence>
<dbReference type="Pfam" id="PF06468">
    <property type="entry name" value="Spond_N"/>
    <property type="match status" value="1"/>
</dbReference>
<dbReference type="AlphaFoldDB" id="A0A328BPY0"/>
<dbReference type="PANTHER" id="PTHR11311">
    <property type="entry name" value="SPONDIN"/>
    <property type="match status" value="1"/>
</dbReference>
<dbReference type="PROSITE" id="PS51257">
    <property type="entry name" value="PROKAR_LIPOPROTEIN"/>
    <property type="match status" value="1"/>
</dbReference>
<dbReference type="PROSITE" id="PS51020">
    <property type="entry name" value="SPONDIN"/>
    <property type="match status" value="1"/>
</dbReference>
<sequence length="232" mass="23996">MNRLLLPAVLAATACTSDKDAQPAPGPATYRVTFEATWSPATHPGAYPPGAHFSRLIGVAHTSSAGTGIGDVAHRALYRSGAPASTGIKDMAERGDNTALRGELAALATGNLINDWFESRQGSIGSPGQFVDTVTVDVQHPLVTAVSMVAPSPDWFVALETPALLDAAGQWQRHLSVPARTYDAGTDSGADFTSPDQPTAPAQPVRLISGGPLSPTGAAGAPLGVFHLERIR</sequence>
<dbReference type="RefSeq" id="WP_111477669.1">
    <property type="nucleotide sequence ID" value="NZ_QHKM01000002.1"/>
</dbReference>
<evidence type="ECO:0000313" key="3">
    <source>
        <dbReference type="EMBL" id="RAK68056.1"/>
    </source>
</evidence>
<proteinExistence type="predicted"/>